<dbReference type="Proteomes" id="UP000001514">
    <property type="component" value="Unassembled WGS sequence"/>
</dbReference>
<evidence type="ECO:0000313" key="2">
    <source>
        <dbReference type="Proteomes" id="UP000001514"/>
    </source>
</evidence>
<reference evidence="1 2" key="1">
    <citation type="journal article" date="2011" name="Science">
        <title>The Selaginella genome identifies genetic changes associated with the evolution of vascular plants.</title>
        <authorList>
            <person name="Banks J.A."/>
            <person name="Nishiyama T."/>
            <person name="Hasebe M."/>
            <person name="Bowman J.L."/>
            <person name="Gribskov M."/>
            <person name="dePamphilis C."/>
            <person name="Albert V.A."/>
            <person name="Aono N."/>
            <person name="Aoyama T."/>
            <person name="Ambrose B.A."/>
            <person name="Ashton N.W."/>
            <person name="Axtell M.J."/>
            <person name="Barker E."/>
            <person name="Barker M.S."/>
            <person name="Bennetzen J.L."/>
            <person name="Bonawitz N.D."/>
            <person name="Chapple C."/>
            <person name="Cheng C."/>
            <person name="Correa L.G."/>
            <person name="Dacre M."/>
            <person name="DeBarry J."/>
            <person name="Dreyer I."/>
            <person name="Elias M."/>
            <person name="Engstrom E.M."/>
            <person name="Estelle M."/>
            <person name="Feng L."/>
            <person name="Finet C."/>
            <person name="Floyd S.K."/>
            <person name="Frommer W.B."/>
            <person name="Fujita T."/>
            <person name="Gramzow L."/>
            <person name="Gutensohn M."/>
            <person name="Harholt J."/>
            <person name="Hattori M."/>
            <person name="Heyl A."/>
            <person name="Hirai T."/>
            <person name="Hiwatashi Y."/>
            <person name="Ishikawa M."/>
            <person name="Iwata M."/>
            <person name="Karol K.G."/>
            <person name="Koehler B."/>
            <person name="Kolukisaoglu U."/>
            <person name="Kubo M."/>
            <person name="Kurata T."/>
            <person name="Lalonde S."/>
            <person name="Li K."/>
            <person name="Li Y."/>
            <person name="Litt A."/>
            <person name="Lyons E."/>
            <person name="Manning G."/>
            <person name="Maruyama T."/>
            <person name="Michael T.P."/>
            <person name="Mikami K."/>
            <person name="Miyazaki S."/>
            <person name="Morinaga S."/>
            <person name="Murata T."/>
            <person name="Mueller-Roeber B."/>
            <person name="Nelson D.R."/>
            <person name="Obara M."/>
            <person name="Oguri Y."/>
            <person name="Olmstead R.G."/>
            <person name="Onodera N."/>
            <person name="Petersen B.L."/>
            <person name="Pils B."/>
            <person name="Prigge M."/>
            <person name="Rensing S.A."/>
            <person name="Riano-Pachon D.M."/>
            <person name="Roberts A.W."/>
            <person name="Sato Y."/>
            <person name="Scheller H.V."/>
            <person name="Schulz B."/>
            <person name="Schulz C."/>
            <person name="Shakirov E.V."/>
            <person name="Shibagaki N."/>
            <person name="Shinohara N."/>
            <person name="Shippen D.E."/>
            <person name="Soerensen I."/>
            <person name="Sotooka R."/>
            <person name="Sugimoto N."/>
            <person name="Sugita M."/>
            <person name="Sumikawa N."/>
            <person name="Tanurdzic M."/>
            <person name="Theissen G."/>
            <person name="Ulvskov P."/>
            <person name="Wakazuki S."/>
            <person name="Weng J.K."/>
            <person name="Willats W.W."/>
            <person name="Wipf D."/>
            <person name="Wolf P.G."/>
            <person name="Yang L."/>
            <person name="Zimmer A.D."/>
            <person name="Zhu Q."/>
            <person name="Mitros T."/>
            <person name="Hellsten U."/>
            <person name="Loque D."/>
            <person name="Otillar R."/>
            <person name="Salamov A."/>
            <person name="Schmutz J."/>
            <person name="Shapiro H."/>
            <person name="Lindquist E."/>
            <person name="Lucas S."/>
            <person name="Rokhsar D."/>
            <person name="Grigoriev I.V."/>
        </authorList>
    </citation>
    <scope>NUCLEOTIDE SEQUENCE [LARGE SCALE GENOMIC DNA]</scope>
</reference>
<proteinExistence type="predicted"/>
<dbReference type="Gramene" id="EFJ21921">
    <property type="protein sequence ID" value="EFJ21921"/>
    <property type="gene ID" value="SELMODRAFT_443320"/>
</dbReference>
<sequence length="211" mass="22601">MACNSSSSLSGTIERLIMMFLLKVAVLQIRLTDRVERFHAPASKEPSDTPPWHTLQPMMIPRSETRLAWPPVDHRFRDKSAGELALYGGIAVVGFAIGGSVPSSLEILLLVPEALQAIGSGRGLPDPHRCDGGGSTLVRSQKSCIEWLSGAIPNDKLETRVPVVSVKVLLEEVEERDGDASLSALLDTIGVTYNLCLGSGHEQGSTCMVAA</sequence>
<dbReference type="EMBL" id="GL377597">
    <property type="protein sequence ID" value="EFJ21921.1"/>
    <property type="molecule type" value="Genomic_DNA"/>
</dbReference>
<evidence type="ECO:0000313" key="1">
    <source>
        <dbReference type="EMBL" id="EFJ21921.1"/>
    </source>
</evidence>
<gene>
    <name evidence="1" type="ORF">SELMODRAFT_443320</name>
</gene>
<dbReference type="KEGG" id="smo:SELMODRAFT_443320"/>
<keyword evidence="2" id="KW-1185">Reference proteome</keyword>
<accession>D8S0G2</accession>
<dbReference type="InParanoid" id="D8S0G2"/>
<dbReference type="AlphaFoldDB" id="D8S0G2"/>
<protein>
    <submittedName>
        <fullName evidence="1">Uncharacterized protein</fullName>
    </submittedName>
</protein>
<name>D8S0G2_SELML</name>
<organism evidence="2">
    <name type="scientific">Selaginella moellendorffii</name>
    <name type="common">Spikemoss</name>
    <dbReference type="NCBI Taxonomy" id="88036"/>
    <lineage>
        <taxon>Eukaryota</taxon>
        <taxon>Viridiplantae</taxon>
        <taxon>Streptophyta</taxon>
        <taxon>Embryophyta</taxon>
        <taxon>Tracheophyta</taxon>
        <taxon>Lycopodiopsida</taxon>
        <taxon>Selaginellales</taxon>
        <taxon>Selaginellaceae</taxon>
        <taxon>Selaginella</taxon>
    </lineage>
</organism>
<dbReference type="HOGENOM" id="CLU_1306686_0_0_1"/>